<dbReference type="GO" id="GO:0005524">
    <property type="term" value="F:ATP binding"/>
    <property type="evidence" value="ECO:0007669"/>
    <property type="project" value="InterPro"/>
</dbReference>
<comment type="subunit">
    <text evidence="2">Component of the EKC/KEOPS complex composed of at least BUD32, CGI121, GON7, KAE1 and PCC1; the whole complex dimerizes.</text>
</comment>
<keyword evidence="14" id="KW-1185">Reference proteome</keyword>
<dbReference type="Pfam" id="PF21948">
    <property type="entry name" value="LplA-B_cat"/>
    <property type="match status" value="1"/>
</dbReference>
<evidence type="ECO:0000313" key="13">
    <source>
        <dbReference type="EMBL" id="RSL82656.1"/>
    </source>
</evidence>
<comment type="caution">
    <text evidence="13">The sequence shown here is derived from an EMBL/GenBank/DDBJ whole genome shotgun (WGS) entry which is preliminary data.</text>
</comment>
<evidence type="ECO:0000256" key="7">
    <source>
        <dbReference type="ARBA" id="ARBA00033194"/>
    </source>
</evidence>
<comment type="catalytic activity">
    <reaction evidence="8">
        <text>L-threonyl-[protein] + ATP = O-phospho-L-threonyl-[protein] + ADP + H(+)</text>
        <dbReference type="Rhea" id="RHEA:46608"/>
        <dbReference type="Rhea" id="RHEA-COMP:11060"/>
        <dbReference type="Rhea" id="RHEA-COMP:11605"/>
        <dbReference type="ChEBI" id="CHEBI:15378"/>
        <dbReference type="ChEBI" id="CHEBI:30013"/>
        <dbReference type="ChEBI" id="CHEBI:30616"/>
        <dbReference type="ChEBI" id="CHEBI:61977"/>
        <dbReference type="ChEBI" id="CHEBI:456216"/>
        <dbReference type="EC" id="2.7.11.1"/>
    </reaction>
</comment>
<evidence type="ECO:0000259" key="11">
    <source>
        <dbReference type="PROSITE" id="PS50011"/>
    </source>
</evidence>
<dbReference type="InterPro" id="IPR004143">
    <property type="entry name" value="BPL_LPL_catalytic"/>
</dbReference>
<feature type="domain" description="Protein kinase" evidence="11">
    <location>
        <begin position="291"/>
        <end position="589"/>
    </location>
</feature>
<protein>
    <recommendedName>
        <fullName evidence="5">EKC/KEOPS complex subunit BUD32</fullName>
        <ecNumber evidence="3">2.7.11.1</ecNumber>
    </recommendedName>
    <alternativeName>
        <fullName evidence="6 7">Atypical Serine/threonine protein kinase BUD32</fullName>
    </alternativeName>
    <alternativeName>
        <fullName evidence="4">EKC/KEOPS complex subunit bud32</fullName>
    </alternativeName>
</protein>
<comment type="catalytic activity">
    <reaction evidence="9">
        <text>L-seryl-[protein] + ATP = O-phospho-L-seryl-[protein] + ADP + H(+)</text>
        <dbReference type="Rhea" id="RHEA:17989"/>
        <dbReference type="Rhea" id="RHEA-COMP:9863"/>
        <dbReference type="Rhea" id="RHEA-COMP:11604"/>
        <dbReference type="ChEBI" id="CHEBI:15378"/>
        <dbReference type="ChEBI" id="CHEBI:29999"/>
        <dbReference type="ChEBI" id="CHEBI:30616"/>
        <dbReference type="ChEBI" id="CHEBI:83421"/>
        <dbReference type="ChEBI" id="CHEBI:456216"/>
        <dbReference type="EC" id="2.7.11.1"/>
    </reaction>
</comment>
<evidence type="ECO:0000256" key="8">
    <source>
        <dbReference type="ARBA" id="ARBA00047899"/>
    </source>
</evidence>
<dbReference type="PROSITE" id="PS50011">
    <property type="entry name" value="PROTEIN_KINASE_DOM"/>
    <property type="match status" value="1"/>
</dbReference>
<dbReference type="SMART" id="SM00220">
    <property type="entry name" value="S_TKc"/>
    <property type="match status" value="1"/>
</dbReference>
<dbReference type="GO" id="GO:0004674">
    <property type="term" value="F:protein serine/threonine kinase activity"/>
    <property type="evidence" value="ECO:0007669"/>
    <property type="project" value="UniProtKB-EC"/>
</dbReference>
<dbReference type="PROSITE" id="PS51733">
    <property type="entry name" value="BPL_LPL_CATALYTIC"/>
    <property type="match status" value="1"/>
</dbReference>
<dbReference type="GO" id="GO:0033819">
    <property type="term" value="F:lipoyl(octanoyl) transferase activity"/>
    <property type="evidence" value="ECO:0007669"/>
    <property type="project" value="TreeGrafter"/>
</dbReference>
<evidence type="ECO:0000256" key="6">
    <source>
        <dbReference type="ARBA" id="ARBA00030980"/>
    </source>
</evidence>
<dbReference type="Proteomes" id="UP000287972">
    <property type="component" value="Unassembled WGS sequence"/>
</dbReference>
<evidence type="ECO:0000259" key="12">
    <source>
        <dbReference type="PROSITE" id="PS51733"/>
    </source>
</evidence>
<dbReference type="EC" id="2.7.11.1" evidence="3"/>
<evidence type="ECO:0000313" key="14">
    <source>
        <dbReference type="Proteomes" id="UP000287972"/>
    </source>
</evidence>
<dbReference type="AlphaFoldDB" id="A0A428RZ28"/>
<dbReference type="PANTHER" id="PTHR10993:SF7">
    <property type="entry name" value="LIPOYLTRANSFERASE 2, MITOCHONDRIAL-RELATED"/>
    <property type="match status" value="1"/>
</dbReference>
<reference evidence="13 14" key="1">
    <citation type="submission" date="2017-06" db="EMBL/GenBank/DDBJ databases">
        <title>Comparative genomic analysis of Ambrosia Fusariam Clade fungi.</title>
        <authorList>
            <person name="Stajich J.E."/>
            <person name="Carrillo J."/>
            <person name="Kijimoto T."/>
            <person name="Eskalen A."/>
            <person name="O'Donnell K."/>
            <person name="Kasson M."/>
        </authorList>
    </citation>
    <scope>NUCLEOTIDE SEQUENCE [LARGE SCALE GENOMIC DNA]</scope>
    <source>
        <strain evidence="13 14">NRRL62606</strain>
    </source>
</reference>
<evidence type="ECO:0000256" key="1">
    <source>
        <dbReference type="ARBA" id="ARBA00003747"/>
    </source>
</evidence>
<evidence type="ECO:0000256" key="2">
    <source>
        <dbReference type="ARBA" id="ARBA00011534"/>
    </source>
</evidence>
<dbReference type="Gene3D" id="1.10.510.10">
    <property type="entry name" value="Transferase(Phosphotransferase) domain 1"/>
    <property type="match status" value="1"/>
</dbReference>
<name>A0A428RZ28_9HYPO</name>
<dbReference type="SUPFAM" id="SSF55681">
    <property type="entry name" value="Class II aaRS and biotin synthetases"/>
    <property type="match status" value="1"/>
</dbReference>
<evidence type="ECO:0000256" key="3">
    <source>
        <dbReference type="ARBA" id="ARBA00012513"/>
    </source>
</evidence>
<comment type="function">
    <text evidence="1">Component of the EKC/KEOPS complex that is required for the formation of a threonylcarbamoyl group on adenosine at position 37 (t(6)A37) in tRNAs that read codons beginning with adenine. The complex is probably involved in the transfer of the threonylcarbamoyl moiety of threonylcarbamoyl-AMP (TC-AMP) to the N6 group of A37. BUD32 has ATPase activity in the context of the EKC/KEOPS complex and likely plays a supporting role to the catalytic subunit KAE1. The EKC/KEOPS complex also promotes both telomere uncapping and telomere elongation. The complex is required for efficient recruitment of transcriptional coactivators.</text>
</comment>
<dbReference type="InterPro" id="IPR011009">
    <property type="entry name" value="Kinase-like_dom_sf"/>
</dbReference>
<organism evidence="13 14">
    <name type="scientific">Fusarium floridanum</name>
    <dbReference type="NCBI Taxonomy" id="1325733"/>
    <lineage>
        <taxon>Eukaryota</taxon>
        <taxon>Fungi</taxon>
        <taxon>Dikarya</taxon>
        <taxon>Ascomycota</taxon>
        <taxon>Pezizomycotina</taxon>
        <taxon>Sordariomycetes</taxon>
        <taxon>Hypocreomycetidae</taxon>
        <taxon>Hypocreales</taxon>
        <taxon>Nectriaceae</taxon>
        <taxon>Fusarium</taxon>
        <taxon>Fusarium solani species complex</taxon>
    </lineage>
</organism>
<feature type="region of interest" description="Disordered" evidence="10">
    <location>
        <begin position="558"/>
        <end position="589"/>
    </location>
</feature>
<feature type="compositionally biased region" description="Polar residues" evidence="10">
    <location>
        <begin position="558"/>
        <end position="571"/>
    </location>
</feature>
<evidence type="ECO:0000256" key="5">
    <source>
        <dbReference type="ARBA" id="ARBA00019973"/>
    </source>
</evidence>
<dbReference type="SUPFAM" id="SSF56112">
    <property type="entry name" value="Protein kinase-like (PK-like)"/>
    <property type="match status" value="1"/>
</dbReference>
<proteinExistence type="predicted"/>
<gene>
    <name evidence="13" type="ORF">CEP51_005019</name>
</gene>
<evidence type="ECO:0000256" key="4">
    <source>
        <dbReference type="ARBA" id="ARBA00013948"/>
    </source>
</evidence>
<dbReference type="InterPro" id="IPR008266">
    <property type="entry name" value="Tyr_kinase_AS"/>
</dbReference>
<evidence type="ECO:0000256" key="9">
    <source>
        <dbReference type="ARBA" id="ARBA00048679"/>
    </source>
</evidence>
<sequence>MLQPRLRRAVLLSTLVRSETRMAAGRRWASLLVHQHLTGSGPGAFVPYDDADAAQEELRSRLLTWKTLSDDKPPHPHLLSFEATPTLTLGRRQTDLTSTQTSRFRAPLRVSLPHRRDAVPEQTFIPDVRQTARGGLTTYHGPGQLVLWPVLDMHSPLYARYSVMSYAAHLEATTRRLLADLFGLQTYTTRDEPGVWVPTPAGERARKIAAMGVHHRRHVTALGIAVNIDVPVEGPEEVNPWARFVPCGLEGKLVTSVAAELGEALKDWDMASLAARWAELFEEGLGDETKRDVEGEVNSGLRRAVVSLEHSALMSLKCCRVSLWRRRRGWLNQRKDAMQKSWLPIKHPAGNTTPDLRFLGLQGDGILLAEASHGNLQAYLDSHPSTGLGQRLTWCLQVAEAIDYIHSRGVVHSDLRPANLLVHETMPGALDLQLCDFGGSVCQDLGLDGFSLPDGPFYSPVFENESSTLLDIFGMGSLFYTILTGRWPYKTSPGRFAKVDDRLDWEERIVYPNFKAGRFPDVEQLPGGNVILKCWMRQFATARDALAALEEALPVTSSSSIHDGLDNSTKTMGAPDLSDDSRNIQDTAA</sequence>
<feature type="domain" description="BPL/LPL catalytic" evidence="12">
    <location>
        <begin position="72"/>
        <end position="289"/>
    </location>
</feature>
<accession>A0A428RZ28</accession>
<dbReference type="EMBL" id="NKCL01000097">
    <property type="protein sequence ID" value="RSL82656.1"/>
    <property type="molecule type" value="Genomic_DNA"/>
</dbReference>
<dbReference type="Pfam" id="PF00069">
    <property type="entry name" value="Pkinase"/>
    <property type="match status" value="1"/>
</dbReference>
<dbReference type="GO" id="GO:0009249">
    <property type="term" value="P:protein lipoylation"/>
    <property type="evidence" value="ECO:0007669"/>
    <property type="project" value="TreeGrafter"/>
</dbReference>
<dbReference type="InterPro" id="IPR045864">
    <property type="entry name" value="aa-tRNA-synth_II/BPL/LPL"/>
</dbReference>
<evidence type="ECO:0000256" key="10">
    <source>
        <dbReference type="SAM" id="MobiDB-lite"/>
    </source>
</evidence>
<dbReference type="Gene3D" id="3.30.930.10">
    <property type="entry name" value="Bira Bifunctional Protein, Domain 2"/>
    <property type="match status" value="1"/>
</dbReference>
<dbReference type="PANTHER" id="PTHR10993">
    <property type="entry name" value="OCTANOYLTRANSFERASE"/>
    <property type="match status" value="1"/>
</dbReference>
<dbReference type="InterPro" id="IPR000719">
    <property type="entry name" value="Prot_kinase_dom"/>
</dbReference>
<dbReference type="PROSITE" id="PS00109">
    <property type="entry name" value="PROTEIN_KINASE_TYR"/>
    <property type="match status" value="1"/>
</dbReference>